<accession>A0A7C3SHY5</accession>
<keyword evidence="7" id="KW-0067">ATP-binding</keyword>
<evidence type="ECO:0000256" key="2">
    <source>
        <dbReference type="ARBA" id="ARBA00012438"/>
    </source>
</evidence>
<dbReference type="SUPFAM" id="SSF47384">
    <property type="entry name" value="Homodimeric domain of signal transducing histidine kinase"/>
    <property type="match status" value="1"/>
</dbReference>
<dbReference type="InterPro" id="IPR003661">
    <property type="entry name" value="HisK_dim/P_dom"/>
</dbReference>
<dbReference type="SMART" id="SM00388">
    <property type="entry name" value="HisKA"/>
    <property type="match status" value="1"/>
</dbReference>
<sequence length="305" mass="33692">MKPESAKIEENLFFYLPAILLTVAAGLFVVLGYGVFAVGALLLAGLSWGTTRRLLSRKVLTNQQWLLDERLLQTQKLAALGELAAGVAHEINNPLAIIRQEAEWTSQVLKKAEFPESPQLAEIRDSLREIIQQVERAREITLNLLNLARKRQPVIQQVDLNRLIQGMVALVEKEAKERNIRIIQQLQPDLPLIYSDGPLLRQVVLNLLNNARQAVEKDGSIIVTTKPTEDQRIMISVADTGPGIPPEHLGRIFDPFFTTKMPGAGTGLGLAISQSIIHQLGGEITVTSRLGEGATFTVILPVKRD</sequence>
<proteinExistence type="predicted"/>
<dbReference type="InterPro" id="IPR005467">
    <property type="entry name" value="His_kinase_dom"/>
</dbReference>
<evidence type="ECO:0000256" key="9">
    <source>
        <dbReference type="SAM" id="Phobius"/>
    </source>
</evidence>
<gene>
    <name evidence="11" type="ORF">ENV62_02220</name>
</gene>
<comment type="caution">
    <text evidence="11">The sequence shown here is derived from an EMBL/GenBank/DDBJ whole genome shotgun (WGS) entry which is preliminary data.</text>
</comment>
<comment type="catalytic activity">
    <reaction evidence="1">
        <text>ATP + protein L-histidine = ADP + protein N-phospho-L-histidine.</text>
        <dbReference type="EC" id="2.7.13.3"/>
    </reaction>
</comment>
<evidence type="ECO:0000256" key="6">
    <source>
        <dbReference type="ARBA" id="ARBA00022777"/>
    </source>
</evidence>
<reference evidence="11" key="1">
    <citation type="journal article" date="2020" name="mSystems">
        <title>Genome- and Community-Level Interaction Insights into Carbon Utilization and Element Cycling Functions of Hydrothermarchaeota in Hydrothermal Sediment.</title>
        <authorList>
            <person name="Zhou Z."/>
            <person name="Liu Y."/>
            <person name="Xu W."/>
            <person name="Pan J."/>
            <person name="Luo Z.H."/>
            <person name="Li M."/>
        </authorList>
    </citation>
    <scope>NUCLEOTIDE SEQUENCE [LARGE SCALE GENOMIC DNA]</scope>
    <source>
        <strain evidence="11">SpSt-776</strain>
    </source>
</reference>
<dbReference type="CDD" id="cd00082">
    <property type="entry name" value="HisKA"/>
    <property type="match status" value="1"/>
</dbReference>
<dbReference type="SMART" id="SM00387">
    <property type="entry name" value="HATPase_c"/>
    <property type="match status" value="1"/>
</dbReference>
<dbReference type="InterPro" id="IPR036890">
    <property type="entry name" value="HATPase_C_sf"/>
</dbReference>
<dbReference type="SUPFAM" id="SSF55874">
    <property type="entry name" value="ATPase domain of HSP90 chaperone/DNA topoisomerase II/histidine kinase"/>
    <property type="match status" value="1"/>
</dbReference>
<evidence type="ECO:0000313" key="11">
    <source>
        <dbReference type="EMBL" id="HGB14042.1"/>
    </source>
</evidence>
<dbReference type="PANTHER" id="PTHR43065:SF10">
    <property type="entry name" value="PEROXIDE STRESS-ACTIVATED HISTIDINE KINASE MAK3"/>
    <property type="match status" value="1"/>
</dbReference>
<dbReference type="PRINTS" id="PR00344">
    <property type="entry name" value="BCTRLSENSOR"/>
</dbReference>
<dbReference type="FunFam" id="3.30.565.10:FF:000006">
    <property type="entry name" value="Sensor histidine kinase WalK"/>
    <property type="match status" value="1"/>
</dbReference>
<dbReference type="Pfam" id="PF02518">
    <property type="entry name" value="HATPase_c"/>
    <property type="match status" value="1"/>
</dbReference>
<dbReference type="EMBL" id="DTHB01000016">
    <property type="protein sequence ID" value="HGB14042.1"/>
    <property type="molecule type" value="Genomic_DNA"/>
</dbReference>
<dbReference type="GO" id="GO:0000155">
    <property type="term" value="F:phosphorelay sensor kinase activity"/>
    <property type="evidence" value="ECO:0007669"/>
    <property type="project" value="InterPro"/>
</dbReference>
<organism evidence="11">
    <name type="scientific">Desulfobacca acetoxidans</name>
    <dbReference type="NCBI Taxonomy" id="60893"/>
    <lineage>
        <taxon>Bacteria</taxon>
        <taxon>Pseudomonadati</taxon>
        <taxon>Thermodesulfobacteriota</taxon>
        <taxon>Desulfobaccia</taxon>
        <taxon>Desulfobaccales</taxon>
        <taxon>Desulfobaccaceae</taxon>
        <taxon>Desulfobacca</taxon>
    </lineage>
</organism>
<keyword evidence="4" id="KW-0808">Transferase</keyword>
<evidence type="ECO:0000256" key="8">
    <source>
        <dbReference type="ARBA" id="ARBA00023012"/>
    </source>
</evidence>
<dbReference type="InterPro" id="IPR003594">
    <property type="entry name" value="HATPase_dom"/>
</dbReference>
<dbReference type="PANTHER" id="PTHR43065">
    <property type="entry name" value="SENSOR HISTIDINE KINASE"/>
    <property type="match status" value="1"/>
</dbReference>
<evidence type="ECO:0000259" key="10">
    <source>
        <dbReference type="PROSITE" id="PS50109"/>
    </source>
</evidence>
<keyword evidence="9" id="KW-1133">Transmembrane helix</keyword>
<evidence type="ECO:0000256" key="4">
    <source>
        <dbReference type="ARBA" id="ARBA00022679"/>
    </source>
</evidence>
<dbReference type="Pfam" id="PF00512">
    <property type="entry name" value="HisKA"/>
    <property type="match status" value="1"/>
</dbReference>
<evidence type="ECO:0000256" key="1">
    <source>
        <dbReference type="ARBA" id="ARBA00000085"/>
    </source>
</evidence>
<dbReference type="AlphaFoldDB" id="A0A7C3SHY5"/>
<feature type="transmembrane region" description="Helical" evidence="9">
    <location>
        <begin position="12"/>
        <end position="44"/>
    </location>
</feature>
<feature type="domain" description="Histidine kinase" evidence="10">
    <location>
        <begin position="86"/>
        <end position="304"/>
    </location>
</feature>
<dbReference type="GO" id="GO:0005524">
    <property type="term" value="F:ATP binding"/>
    <property type="evidence" value="ECO:0007669"/>
    <property type="project" value="UniProtKB-KW"/>
</dbReference>
<evidence type="ECO:0000256" key="3">
    <source>
        <dbReference type="ARBA" id="ARBA00022553"/>
    </source>
</evidence>
<evidence type="ECO:0000256" key="7">
    <source>
        <dbReference type="ARBA" id="ARBA00022840"/>
    </source>
</evidence>
<dbReference type="EC" id="2.7.13.3" evidence="2"/>
<dbReference type="Gene3D" id="1.10.287.130">
    <property type="match status" value="1"/>
</dbReference>
<dbReference type="InterPro" id="IPR036097">
    <property type="entry name" value="HisK_dim/P_sf"/>
</dbReference>
<keyword evidence="6 11" id="KW-0418">Kinase</keyword>
<keyword evidence="3" id="KW-0597">Phosphoprotein</keyword>
<keyword evidence="9" id="KW-0812">Transmembrane</keyword>
<dbReference type="InterPro" id="IPR004358">
    <property type="entry name" value="Sig_transdc_His_kin-like_C"/>
</dbReference>
<protein>
    <recommendedName>
        <fullName evidence="2">histidine kinase</fullName>
        <ecNumber evidence="2">2.7.13.3</ecNumber>
    </recommendedName>
</protein>
<keyword evidence="8" id="KW-0902">Two-component regulatory system</keyword>
<evidence type="ECO:0000256" key="5">
    <source>
        <dbReference type="ARBA" id="ARBA00022741"/>
    </source>
</evidence>
<name>A0A7C3SHY5_9BACT</name>
<dbReference type="PROSITE" id="PS50109">
    <property type="entry name" value="HIS_KIN"/>
    <property type="match status" value="1"/>
</dbReference>
<keyword evidence="5" id="KW-0547">Nucleotide-binding</keyword>
<keyword evidence="9" id="KW-0472">Membrane</keyword>
<dbReference type="Gene3D" id="3.30.565.10">
    <property type="entry name" value="Histidine kinase-like ATPase, C-terminal domain"/>
    <property type="match status" value="1"/>
</dbReference>